<accession>A0A5C5VBB6</accession>
<organism evidence="3 4">
    <name type="scientific">Posidoniimonas corsicana</name>
    <dbReference type="NCBI Taxonomy" id="1938618"/>
    <lineage>
        <taxon>Bacteria</taxon>
        <taxon>Pseudomonadati</taxon>
        <taxon>Planctomycetota</taxon>
        <taxon>Planctomycetia</taxon>
        <taxon>Pirellulales</taxon>
        <taxon>Lacipirellulaceae</taxon>
        <taxon>Posidoniimonas</taxon>
    </lineage>
</organism>
<keyword evidence="1" id="KW-0732">Signal</keyword>
<dbReference type="AlphaFoldDB" id="A0A5C5VBB6"/>
<gene>
    <name evidence="3" type="ORF">KOR34_07330</name>
</gene>
<dbReference type="InterPro" id="IPR013830">
    <property type="entry name" value="SGNH_hydro"/>
</dbReference>
<reference evidence="3 4" key="1">
    <citation type="submission" date="2019-02" db="EMBL/GenBank/DDBJ databases">
        <title>Deep-cultivation of Planctomycetes and their phenomic and genomic characterization uncovers novel biology.</title>
        <authorList>
            <person name="Wiegand S."/>
            <person name="Jogler M."/>
            <person name="Boedeker C."/>
            <person name="Pinto D."/>
            <person name="Vollmers J."/>
            <person name="Rivas-Marin E."/>
            <person name="Kohn T."/>
            <person name="Peeters S.H."/>
            <person name="Heuer A."/>
            <person name="Rast P."/>
            <person name="Oberbeckmann S."/>
            <person name="Bunk B."/>
            <person name="Jeske O."/>
            <person name="Meyerdierks A."/>
            <person name="Storesund J.E."/>
            <person name="Kallscheuer N."/>
            <person name="Luecker S."/>
            <person name="Lage O.M."/>
            <person name="Pohl T."/>
            <person name="Merkel B.J."/>
            <person name="Hornburger P."/>
            <person name="Mueller R.-W."/>
            <person name="Bruemmer F."/>
            <person name="Labrenz M."/>
            <person name="Spormann A.M."/>
            <person name="Op Den Camp H."/>
            <person name="Overmann J."/>
            <person name="Amann R."/>
            <person name="Jetten M.S.M."/>
            <person name="Mascher T."/>
            <person name="Medema M.H."/>
            <person name="Devos D.P."/>
            <person name="Kaster A.-K."/>
            <person name="Ovreas L."/>
            <person name="Rohde M."/>
            <person name="Galperin M.Y."/>
            <person name="Jogler C."/>
        </authorList>
    </citation>
    <scope>NUCLEOTIDE SEQUENCE [LARGE SCALE GENOMIC DNA]</scope>
    <source>
        <strain evidence="3 4">KOR34</strain>
    </source>
</reference>
<comment type="caution">
    <text evidence="3">The sequence shown here is derived from an EMBL/GenBank/DDBJ whole genome shotgun (WGS) entry which is preliminary data.</text>
</comment>
<dbReference type="RefSeq" id="WP_146562281.1">
    <property type="nucleotide sequence ID" value="NZ_SIHJ01000001.1"/>
</dbReference>
<sequence length="461" mass="50168" precursor="true">MPGAAARPTALILLFAALPLVWPSQVGAQPPVVEGVQLGPYEYETKPDDPAFRMYHPRKAPPAGPLLLQKGDRLAICGDSITEQRKYSRIIETYLTACTPQLGVTVRQYGWSGEKTDGFLRRMDKDCLTFEPTVATLCYGMNDARYRPFDVTNGRWYEDHYRAIVRQFKVHGVRVVVGTPGCAGKTASWVESRSGTLDQQNIALCALRDIAIGVAESEDCRLADVFWPMLQAQVFAPDQHGATADNPYEVAGADGIHPGWAGHVVMAYAFLKAMGLDGQIGEINVDLAGGSATGSEGHEVETTGPGVLRVTSSRYPFCATGDLHDDNSVRSGMTLVPFDAELNRLTLVASGGSADRYQVTWGGASREFTAAELERGVNLAAEFVENPFCAAFQEVDNAVEKKQAFETHQVKKVFHGRSGRDDFDQAVRDTEAERAPLAAAVQRPLPPVTHTIELRPVSASR</sequence>
<dbReference type="SUPFAM" id="SSF52266">
    <property type="entry name" value="SGNH hydrolase"/>
    <property type="match status" value="1"/>
</dbReference>
<proteinExistence type="predicted"/>
<keyword evidence="4" id="KW-1185">Reference proteome</keyword>
<dbReference type="Pfam" id="PF13472">
    <property type="entry name" value="Lipase_GDSL_2"/>
    <property type="match status" value="1"/>
</dbReference>
<evidence type="ECO:0000256" key="1">
    <source>
        <dbReference type="SAM" id="SignalP"/>
    </source>
</evidence>
<dbReference type="InterPro" id="IPR036514">
    <property type="entry name" value="SGNH_hydro_sf"/>
</dbReference>
<feature type="domain" description="SGNH hydrolase-type esterase" evidence="2">
    <location>
        <begin position="78"/>
        <end position="263"/>
    </location>
</feature>
<dbReference type="CDD" id="cd01834">
    <property type="entry name" value="SGNH_hydrolase_like_2"/>
    <property type="match status" value="1"/>
</dbReference>
<dbReference type="InterPro" id="IPR051532">
    <property type="entry name" value="Ester_Hydrolysis_Enzymes"/>
</dbReference>
<evidence type="ECO:0000313" key="4">
    <source>
        <dbReference type="Proteomes" id="UP000316714"/>
    </source>
</evidence>
<evidence type="ECO:0000313" key="3">
    <source>
        <dbReference type="EMBL" id="TWT35838.1"/>
    </source>
</evidence>
<dbReference type="OrthoDB" id="9794725at2"/>
<feature type="chain" id="PRO_5022838880" description="SGNH hydrolase-type esterase domain-containing protein" evidence="1">
    <location>
        <begin position="29"/>
        <end position="461"/>
    </location>
</feature>
<dbReference type="GO" id="GO:0004622">
    <property type="term" value="F:phosphatidylcholine lysophospholipase activity"/>
    <property type="evidence" value="ECO:0007669"/>
    <property type="project" value="TreeGrafter"/>
</dbReference>
<name>A0A5C5VBB6_9BACT</name>
<dbReference type="PANTHER" id="PTHR30383">
    <property type="entry name" value="THIOESTERASE 1/PROTEASE 1/LYSOPHOSPHOLIPASE L1"/>
    <property type="match status" value="1"/>
</dbReference>
<dbReference type="EMBL" id="SIHJ01000001">
    <property type="protein sequence ID" value="TWT35838.1"/>
    <property type="molecule type" value="Genomic_DNA"/>
</dbReference>
<feature type="signal peptide" evidence="1">
    <location>
        <begin position="1"/>
        <end position="28"/>
    </location>
</feature>
<protein>
    <recommendedName>
        <fullName evidence="2">SGNH hydrolase-type esterase domain-containing protein</fullName>
    </recommendedName>
</protein>
<dbReference type="Gene3D" id="3.40.50.1110">
    <property type="entry name" value="SGNH hydrolase"/>
    <property type="match status" value="1"/>
</dbReference>
<dbReference type="PANTHER" id="PTHR30383:SF5">
    <property type="entry name" value="SGNH HYDROLASE-TYPE ESTERASE DOMAIN-CONTAINING PROTEIN"/>
    <property type="match status" value="1"/>
</dbReference>
<evidence type="ECO:0000259" key="2">
    <source>
        <dbReference type="Pfam" id="PF13472"/>
    </source>
</evidence>
<dbReference type="Proteomes" id="UP000316714">
    <property type="component" value="Unassembled WGS sequence"/>
</dbReference>